<accession>A0AAD8J0J4</accession>
<reference evidence="2" key="2">
    <citation type="submission" date="2023-05" db="EMBL/GenBank/DDBJ databases">
        <authorList>
            <person name="Schelkunov M.I."/>
        </authorList>
    </citation>
    <scope>NUCLEOTIDE SEQUENCE</scope>
    <source>
        <strain evidence="2">Hsosn_3</strain>
        <tissue evidence="2">Leaf</tissue>
    </source>
</reference>
<comment type="caution">
    <text evidence="2">The sequence shown here is derived from an EMBL/GenBank/DDBJ whole genome shotgun (WGS) entry which is preliminary data.</text>
</comment>
<dbReference type="Proteomes" id="UP001237642">
    <property type="component" value="Unassembled WGS sequence"/>
</dbReference>
<keyword evidence="3" id="KW-1185">Reference proteome</keyword>
<organism evidence="2 3">
    <name type="scientific">Heracleum sosnowskyi</name>
    <dbReference type="NCBI Taxonomy" id="360622"/>
    <lineage>
        <taxon>Eukaryota</taxon>
        <taxon>Viridiplantae</taxon>
        <taxon>Streptophyta</taxon>
        <taxon>Embryophyta</taxon>
        <taxon>Tracheophyta</taxon>
        <taxon>Spermatophyta</taxon>
        <taxon>Magnoliopsida</taxon>
        <taxon>eudicotyledons</taxon>
        <taxon>Gunneridae</taxon>
        <taxon>Pentapetalae</taxon>
        <taxon>asterids</taxon>
        <taxon>campanulids</taxon>
        <taxon>Apiales</taxon>
        <taxon>Apiaceae</taxon>
        <taxon>Apioideae</taxon>
        <taxon>apioid superclade</taxon>
        <taxon>Tordylieae</taxon>
        <taxon>Tordyliinae</taxon>
        <taxon>Heracleum</taxon>
    </lineage>
</organism>
<reference evidence="2" key="1">
    <citation type="submission" date="2023-02" db="EMBL/GenBank/DDBJ databases">
        <title>Genome of toxic invasive species Heracleum sosnowskyi carries increased number of genes despite the absence of recent whole-genome duplications.</title>
        <authorList>
            <person name="Schelkunov M."/>
            <person name="Shtratnikova V."/>
            <person name="Makarenko M."/>
            <person name="Klepikova A."/>
            <person name="Omelchenko D."/>
            <person name="Novikova G."/>
            <person name="Obukhova E."/>
            <person name="Bogdanov V."/>
            <person name="Penin A."/>
            <person name="Logacheva M."/>
        </authorList>
    </citation>
    <scope>NUCLEOTIDE SEQUENCE</scope>
    <source>
        <strain evidence="2">Hsosn_3</strain>
        <tissue evidence="2">Leaf</tissue>
    </source>
</reference>
<feature type="region of interest" description="Disordered" evidence="1">
    <location>
        <begin position="122"/>
        <end position="146"/>
    </location>
</feature>
<sequence length="146" mass="16028">MLDLNINDTAQTSTSDACISTVINGSPASNACSFELVTRQLFPVSRVETENRSRELDVESQWLNLSVVSEPSDNREFTRGGARKAAEVVAEELEEVVSGLDCGRIWLRMRKKMNLNRGGLLHEDGGDLNEEGGAVTTSIDGGDRRW</sequence>
<protein>
    <submittedName>
        <fullName evidence="2">Uncharacterized protein</fullName>
    </submittedName>
</protein>
<evidence type="ECO:0000256" key="1">
    <source>
        <dbReference type="SAM" id="MobiDB-lite"/>
    </source>
</evidence>
<evidence type="ECO:0000313" key="3">
    <source>
        <dbReference type="Proteomes" id="UP001237642"/>
    </source>
</evidence>
<dbReference type="AlphaFoldDB" id="A0AAD8J0J4"/>
<evidence type="ECO:0000313" key="2">
    <source>
        <dbReference type="EMBL" id="KAK1393490.1"/>
    </source>
</evidence>
<name>A0AAD8J0J4_9APIA</name>
<proteinExistence type="predicted"/>
<gene>
    <name evidence="2" type="ORF">POM88_012546</name>
</gene>
<dbReference type="EMBL" id="JAUIZM010000003">
    <property type="protein sequence ID" value="KAK1393490.1"/>
    <property type="molecule type" value="Genomic_DNA"/>
</dbReference>